<dbReference type="PANTHER" id="PTHR10075:SF103">
    <property type="entry name" value="ROUNDABOUT HOMOLOG 4"/>
    <property type="match status" value="1"/>
</dbReference>
<dbReference type="SMART" id="SM00408">
    <property type="entry name" value="IGc2"/>
    <property type="match status" value="2"/>
</dbReference>
<dbReference type="Pfam" id="PF07679">
    <property type="entry name" value="I-set"/>
    <property type="match status" value="2"/>
</dbReference>
<dbReference type="PROSITE" id="PS50835">
    <property type="entry name" value="IG_LIKE"/>
    <property type="match status" value="2"/>
</dbReference>
<reference evidence="3" key="1">
    <citation type="submission" date="2025-08" db="UniProtKB">
        <authorList>
            <consortium name="Ensembl"/>
        </authorList>
    </citation>
    <scope>IDENTIFICATION</scope>
</reference>
<keyword evidence="4" id="KW-1185">Reference proteome</keyword>
<name>A0A8C8BE84_9STRI</name>
<keyword evidence="1" id="KW-0393">Immunoglobulin domain</keyword>
<protein>
    <recommendedName>
        <fullName evidence="2">Ig-like domain-containing protein</fullName>
    </recommendedName>
</protein>
<evidence type="ECO:0000256" key="1">
    <source>
        <dbReference type="ARBA" id="ARBA00023319"/>
    </source>
</evidence>
<dbReference type="InterPro" id="IPR013783">
    <property type="entry name" value="Ig-like_fold"/>
</dbReference>
<dbReference type="InterPro" id="IPR036179">
    <property type="entry name" value="Ig-like_dom_sf"/>
</dbReference>
<dbReference type="FunFam" id="2.60.40.10:FF:000130">
    <property type="entry name" value="Hemicentin 1"/>
    <property type="match status" value="1"/>
</dbReference>
<dbReference type="InterPro" id="IPR007110">
    <property type="entry name" value="Ig-like_dom"/>
</dbReference>
<evidence type="ECO:0000259" key="2">
    <source>
        <dbReference type="PROSITE" id="PS50835"/>
    </source>
</evidence>
<dbReference type="InterPro" id="IPR013098">
    <property type="entry name" value="Ig_I-set"/>
</dbReference>
<sequence>MAAVTKLPPSISGADGDLPEEVTVLVNKVAVMDCVASGSPSPSITCWLKNGKPISSNTNIFIVPGEESQLFLQLARVQITDTGVYTCVASNRAGVDNKHYNLQVFVPPSLDNAGGTEDVTVVKGSSASMKCLADGTPVPTMSWFKNGHPLSLRAHLTSSNQGMVLHFVKAEIGDTGKYTCVASSEAGDTSKHFSLKVLGKWQPLRLTKHEYLKTCECVIRIDFYQHFTSTEICYN</sequence>
<dbReference type="FunFam" id="2.60.40.10:FF:000285">
    <property type="entry name" value="Hemicentin 1"/>
    <property type="match status" value="1"/>
</dbReference>
<dbReference type="SUPFAM" id="SSF48726">
    <property type="entry name" value="Immunoglobulin"/>
    <property type="match status" value="2"/>
</dbReference>
<evidence type="ECO:0000313" key="4">
    <source>
        <dbReference type="Proteomes" id="UP000694552"/>
    </source>
</evidence>
<accession>A0A8C8BE84</accession>
<feature type="domain" description="Ig-like" evidence="2">
    <location>
        <begin position="108"/>
        <end position="194"/>
    </location>
</feature>
<proteinExistence type="predicted"/>
<organism evidence="3 4">
    <name type="scientific">Otus sunia</name>
    <name type="common">Oriental scops-owl</name>
    <dbReference type="NCBI Taxonomy" id="257818"/>
    <lineage>
        <taxon>Eukaryota</taxon>
        <taxon>Metazoa</taxon>
        <taxon>Chordata</taxon>
        <taxon>Craniata</taxon>
        <taxon>Vertebrata</taxon>
        <taxon>Euteleostomi</taxon>
        <taxon>Archelosauria</taxon>
        <taxon>Archosauria</taxon>
        <taxon>Dinosauria</taxon>
        <taxon>Saurischia</taxon>
        <taxon>Theropoda</taxon>
        <taxon>Coelurosauria</taxon>
        <taxon>Aves</taxon>
        <taxon>Neognathae</taxon>
        <taxon>Neoaves</taxon>
        <taxon>Telluraves</taxon>
        <taxon>Strigiformes</taxon>
        <taxon>Strigidae</taxon>
        <taxon>Otus</taxon>
    </lineage>
</organism>
<dbReference type="Gene3D" id="2.60.40.10">
    <property type="entry name" value="Immunoglobulins"/>
    <property type="match status" value="2"/>
</dbReference>
<dbReference type="SMART" id="SM00409">
    <property type="entry name" value="IG"/>
    <property type="match status" value="2"/>
</dbReference>
<dbReference type="Proteomes" id="UP000694552">
    <property type="component" value="Unplaced"/>
</dbReference>
<dbReference type="InterPro" id="IPR003599">
    <property type="entry name" value="Ig_sub"/>
</dbReference>
<feature type="domain" description="Ig-like" evidence="2">
    <location>
        <begin position="9"/>
        <end position="103"/>
    </location>
</feature>
<dbReference type="InterPro" id="IPR003598">
    <property type="entry name" value="Ig_sub2"/>
</dbReference>
<dbReference type="AlphaFoldDB" id="A0A8C8BE84"/>
<evidence type="ECO:0000313" key="3">
    <source>
        <dbReference type="Ensembl" id="ENSOSUP00000018643.1"/>
    </source>
</evidence>
<dbReference type="PANTHER" id="PTHR10075">
    <property type="entry name" value="BASIGIN RELATED"/>
    <property type="match status" value="1"/>
</dbReference>
<dbReference type="Ensembl" id="ENSOSUT00000019260.1">
    <property type="protein sequence ID" value="ENSOSUP00000018643.1"/>
    <property type="gene ID" value="ENSOSUG00000013175.1"/>
</dbReference>
<reference evidence="3" key="2">
    <citation type="submission" date="2025-09" db="UniProtKB">
        <authorList>
            <consortium name="Ensembl"/>
        </authorList>
    </citation>
    <scope>IDENTIFICATION</scope>
</reference>